<evidence type="ECO:0000256" key="4">
    <source>
        <dbReference type="ARBA" id="ARBA00022824"/>
    </source>
</evidence>
<feature type="domain" description="Glucosyltransferase 24 catalytic" evidence="10">
    <location>
        <begin position="1119"/>
        <end position="1387"/>
    </location>
</feature>
<dbReference type="Pfam" id="PF18400">
    <property type="entry name" value="Thioredoxin_12"/>
    <property type="match status" value="1"/>
</dbReference>
<comment type="subcellular location">
    <subcellularLocation>
        <location evidence="2">Endoplasmic reticulum lumen</location>
    </subcellularLocation>
</comment>
<keyword evidence="3" id="KW-0732">Signal</keyword>
<feature type="region of interest" description="Disordered" evidence="6">
    <location>
        <begin position="1401"/>
        <end position="1429"/>
    </location>
</feature>
<dbReference type="InterPro" id="IPR029044">
    <property type="entry name" value="Nucleotide-diphossugar_trans"/>
</dbReference>
<keyword evidence="12" id="KW-1185">Reference proteome</keyword>
<dbReference type="GO" id="GO:0018279">
    <property type="term" value="P:protein N-linked glycosylation via asparagine"/>
    <property type="evidence" value="ECO:0007669"/>
    <property type="project" value="TreeGrafter"/>
</dbReference>
<dbReference type="InterPro" id="IPR040497">
    <property type="entry name" value="Glyco_transf_24"/>
</dbReference>
<evidence type="ECO:0000259" key="7">
    <source>
        <dbReference type="Pfam" id="PF18400"/>
    </source>
</evidence>
<sequence>MVHPINLVSVRLEASWNSTNFLINLIESVSGYDESLYFPTIETIFGLTEEENDFELYDVTEQEVYTRVIEKVGLSAESASFVNFNLVNKIYTPRIASHYEYYTNKVLTQFEKRLNVECARDSFGNEVERDSHGKLQTWLLYNNKFYCSASDLFALQTDSTEVDDVLQFDRVIGDNTKAPLLILYGNPASPTTKEFFVPLYHDAKAGKIRFLWRYTPPSGNQLGESLSGYGVELSLKNKDYHKDGKKVSALDLTKDFKKVNESKELLPVPENKLDQIGLKFTSFVLSNTKDKYELLRTMLNNFPKFLSHVANIPKLMNYEQVKANVFANEDLGISQESYGFYINGSPIHPLELDILSLSAKLQTELKIVKDLIKLGFSTIQSKLLITKFALLSAVKQTQFRTGNTLMGNNENRFRVFENAFSKRTKGGVVFFNDIEKDVTYDNYSTDRQDTYLGPSSFRLKPNQIPPLKENIHDLIFALNFANKNQLKVFFTLSKVILDTGIPQQVGLIPLIGDDPMDKTIADAFYFLVQQASSKEALAFLYKYLESKNEDDVNEILKLIPKSQKLEFDYSTVLNKFSIDTPSVIFNGVINELSSSNWQITMGKQLSQDINLIKSRLREGVSMSLKELIYSNAKTERNLRIVPLEPSEILYKPIDREIQDKSVVFRSMDKSDDVGYTFWLFSSFNEQRMVDQLVSLLEIVKKRSEDLQVRVVNTGTTFTLLEKLSKKYKLNMLTNSQINEVIEELKQVEIPREVSLNTAFVKFLEKKQIPVNHSFMLLNSRYFRLDNPFTAAELEQIVIFEHSQRLKLFNDILETYPDKYDKKRLVDFNIGLDPSDWFDLVCSIVTKSFHVDEKLFVVDVNRFDFGTLDMSNSIDIGEKESPVDVLLIVDPVSEYSQKMVSILESIRDFPFVSIRILLQPKVNSEFHIGRFYQGVYPASTPQFDGHGNWISRYGAENESLPSDETLSIGLDVPNRWHTTTKSVSNNIDISNVKVTEDFGVKFELTSIVHEGYARDIHTAMAPSGLAFNLDKDNVHSDTLVMSTLNYFQIRTTPGIWKLSLFDKEKFDLLSCSENKFDANQEALQFAEIFVFSLRGLTLYPRVTTKDKSVSKEKSKKQADINIFSIAGGGEYEQLLGIMMASVRKHNTKSVKFWLLDNYMSPQFKALLPILADKYNLEYELVTYKWPNWLRKQKEKHRSIWGYKILFLDVLFPQDLDNVIFIDADQICRTDLTELVNLDLEGAPYGFTPMCDSRKEMDGFRFWKQGYWSEVLKDDLKYHISALFVVDLKKFREINAGDRLRSHYQKLSSDPNSLSNLDQDLPNNMQRSIKIFSLPQEWLWCDTWCSNDSLTSAKMIDLCNNPLTKENKFDIAKRLIPEWKDYNIEIQKLYEEVANTSEIVYESGDDGISTGQYVQEDDNDDDDDSDYHDEL</sequence>
<keyword evidence="4" id="KW-0256">Endoplasmic reticulum</keyword>
<dbReference type="RefSeq" id="XP_007376290.1">
    <property type="nucleotide sequence ID" value="XM_007376228.1"/>
</dbReference>
<evidence type="ECO:0000256" key="3">
    <source>
        <dbReference type="ARBA" id="ARBA00022729"/>
    </source>
</evidence>
<dbReference type="STRING" id="619300.G3AQG5"/>
<dbReference type="GO" id="GO:0005788">
    <property type="term" value="C:endoplasmic reticulum lumen"/>
    <property type="evidence" value="ECO:0007669"/>
    <property type="project" value="UniProtKB-SubCell"/>
</dbReference>
<comment type="cofactor">
    <cofactor evidence="1">
        <name>Ca(2+)</name>
        <dbReference type="ChEBI" id="CHEBI:29108"/>
    </cofactor>
</comment>
<dbReference type="Gene3D" id="3.90.550.10">
    <property type="entry name" value="Spore Coat Polysaccharide Biosynthesis Protein SpsA, Chain A"/>
    <property type="match status" value="1"/>
</dbReference>
<evidence type="ECO:0000256" key="6">
    <source>
        <dbReference type="SAM" id="MobiDB-lite"/>
    </source>
</evidence>
<evidence type="ECO:0000259" key="10">
    <source>
        <dbReference type="Pfam" id="PF18404"/>
    </source>
</evidence>
<evidence type="ECO:0000313" key="12">
    <source>
        <dbReference type="Proteomes" id="UP000000709"/>
    </source>
</evidence>
<dbReference type="Pfam" id="PF18404">
    <property type="entry name" value="Glyco_transf_24"/>
    <property type="match status" value="1"/>
</dbReference>
<dbReference type="GO" id="GO:0036503">
    <property type="term" value="P:ERAD pathway"/>
    <property type="evidence" value="ECO:0007669"/>
    <property type="project" value="TreeGrafter"/>
</dbReference>
<dbReference type="GO" id="GO:0003980">
    <property type="term" value="F:UDP-glucose:glycoprotein glucosyltransferase activity"/>
    <property type="evidence" value="ECO:0007669"/>
    <property type="project" value="InterPro"/>
</dbReference>
<dbReference type="InterPro" id="IPR040692">
    <property type="entry name" value="UGGT_TRXL_3"/>
</dbReference>
<name>G3AQG5_SPAPN</name>
<dbReference type="KEGG" id="spaa:SPAPADRAFT_72303"/>
<organism evidence="12">
    <name type="scientific">Spathaspora passalidarum (strain NRRL Y-27907 / 11-Y1)</name>
    <dbReference type="NCBI Taxonomy" id="619300"/>
    <lineage>
        <taxon>Eukaryota</taxon>
        <taxon>Fungi</taxon>
        <taxon>Dikarya</taxon>
        <taxon>Ascomycota</taxon>
        <taxon>Saccharomycotina</taxon>
        <taxon>Pichiomycetes</taxon>
        <taxon>Debaryomycetaceae</taxon>
        <taxon>Spathaspora</taxon>
    </lineage>
</organism>
<dbReference type="Proteomes" id="UP000000709">
    <property type="component" value="Unassembled WGS sequence"/>
</dbReference>
<evidence type="ECO:0000259" key="9">
    <source>
        <dbReference type="Pfam" id="PF18402"/>
    </source>
</evidence>
<accession>G3AQG5</accession>
<dbReference type="GeneID" id="18875424"/>
<dbReference type="Pfam" id="PF18402">
    <property type="entry name" value="Thioredoxin_14"/>
    <property type="match status" value="1"/>
</dbReference>
<evidence type="ECO:0000256" key="5">
    <source>
        <dbReference type="ARBA" id="ARBA00023180"/>
    </source>
</evidence>
<dbReference type="HOGENOM" id="CLU_002668_1_0_1"/>
<dbReference type="OrthoDB" id="27683at2759"/>
<proteinExistence type="predicted"/>
<feature type="domain" description="UGGT thioredoxin-like" evidence="8">
    <location>
        <begin position="262"/>
        <end position="395"/>
    </location>
</feature>
<feature type="domain" description="UGGT thioredoxin-like" evidence="7">
    <location>
        <begin position="18"/>
        <end position="220"/>
    </location>
</feature>
<reference evidence="11 12" key="1">
    <citation type="journal article" date="2011" name="Proc. Natl. Acad. Sci. U.S.A.">
        <title>Comparative genomics of xylose-fermenting fungi for enhanced biofuel production.</title>
        <authorList>
            <person name="Wohlbach D.J."/>
            <person name="Kuo A."/>
            <person name="Sato T.K."/>
            <person name="Potts K.M."/>
            <person name="Salamov A.A."/>
            <person name="LaButti K.M."/>
            <person name="Sun H."/>
            <person name="Clum A."/>
            <person name="Pangilinan J.L."/>
            <person name="Lindquist E.A."/>
            <person name="Lucas S."/>
            <person name="Lapidus A."/>
            <person name="Jin M."/>
            <person name="Gunawan C."/>
            <person name="Balan V."/>
            <person name="Dale B.E."/>
            <person name="Jeffries T.W."/>
            <person name="Zinkel R."/>
            <person name="Barry K.W."/>
            <person name="Grigoriev I.V."/>
            <person name="Gasch A.P."/>
        </authorList>
    </citation>
    <scope>NUCLEOTIDE SEQUENCE [LARGE SCALE GENOMIC DNA]</scope>
    <source>
        <strain evidence="12">NRRL Y-27907 / 11-Y1</strain>
    </source>
</reference>
<keyword evidence="5" id="KW-0325">Glycoprotein</keyword>
<dbReference type="InParanoid" id="G3AQG5"/>
<evidence type="ECO:0000313" key="11">
    <source>
        <dbReference type="EMBL" id="EGW31512.1"/>
    </source>
</evidence>
<dbReference type="UniPathway" id="UPA00378"/>
<evidence type="ECO:0000256" key="1">
    <source>
        <dbReference type="ARBA" id="ARBA00001913"/>
    </source>
</evidence>
<evidence type="ECO:0000256" key="2">
    <source>
        <dbReference type="ARBA" id="ARBA00004319"/>
    </source>
</evidence>
<dbReference type="GO" id="GO:0051082">
    <property type="term" value="F:unfolded protein binding"/>
    <property type="evidence" value="ECO:0007669"/>
    <property type="project" value="TreeGrafter"/>
</dbReference>
<protein>
    <recommendedName>
        <fullName evidence="13">UDP-glucose:glycoprotein glucosyltransferase</fullName>
    </recommendedName>
</protein>
<dbReference type="PANTHER" id="PTHR11226:SF0">
    <property type="entry name" value="UDP-GLUCOSE:GLYCOPROTEIN GLUCOSYLTRANSFERASE"/>
    <property type="match status" value="1"/>
</dbReference>
<dbReference type="SUPFAM" id="SSF53448">
    <property type="entry name" value="Nucleotide-diphospho-sugar transferases"/>
    <property type="match status" value="1"/>
</dbReference>
<gene>
    <name evidence="11" type="ORF">SPAPADRAFT_72303</name>
</gene>
<dbReference type="FunCoup" id="G3AQG5">
    <property type="interactions" value="503"/>
</dbReference>
<dbReference type="InterPro" id="IPR040693">
    <property type="entry name" value="UGGT_TRXL_1"/>
</dbReference>
<evidence type="ECO:0000259" key="8">
    <source>
        <dbReference type="Pfam" id="PF18401"/>
    </source>
</evidence>
<dbReference type="CDD" id="cd06432">
    <property type="entry name" value="GT8_HUGT1_C_like"/>
    <property type="match status" value="1"/>
</dbReference>
<feature type="compositionally biased region" description="Acidic residues" evidence="6">
    <location>
        <begin position="1413"/>
        <end position="1429"/>
    </location>
</feature>
<dbReference type="Pfam" id="PF06427">
    <property type="entry name" value="UDP-g_GGTase"/>
    <property type="match status" value="1"/>
</dbReference>
<dbReference type="eggNOG" id="KOG1879">
    <property type="taxonomic scope" value="Eukaryota"/>
</dbReference>
<dbReference type="InterPro" id="IPR009448">
    <property type="entry name" value="UDP-g_GGtrans"/>
</dbReference>
<evidence type="ECO:0008006" key="13">
    <source>
        <dbReference type="Google" id="ProtNLM"/>
    </source>
</evidence>
<dbReference type="OMA" id="FIWRSTC"/>
<dbReference type="InterPro" id="IPR040694">
    <property type="entry name" value="UGGT_TRXL_2"/>
</dbReference>
<dbReference type="EMBL" id="GL996503">
    <property type="protein sequence ID" value="EGW31512.1"/>
    <property type="molecule type" value="Genomic_DNA"/>
</dbReference>
<dbReference type="PANTHER" id="PTHR11226">
    <property type="entry name" value="UDP-GLUCOSE GLYCOPROTEIN:GLUCOSYLTRANSFERASE"/>
    <property type="match status" value="1"/>
</dbReference>
<dbReference type="Pfam" id="PF18401">
    <property type="entry name" value="Thioredoxin_13"/>
    <property type="match status" value="1"/>
</dbReference>
<feature type="domain" description="UGGT thioredoxin-like" evidence="9">
    <location>
        <begin position="424"/>
        <end position="640"/>
    </location>
</feature>